<sequence>HSWRRAFWERNRPRLERLVPLRRVRLADGAGRCAGRVEIYYQGRWGTVCDDAWDLADAAVVCRQLGCGGALEAASSARFGEGSGQIWMDGVNCSGAEAALWDCPAEAWGQHDCGHKEDVGVVCSGQSQLEPRLSWP</sequence>
<dbReference type="PANTHER" id="PTHR48071:SF29">
    <property type="entry name" value="OLFACTORY RECEPTOR 292"/>
    <property type="match status" value="1"/>
</dbReference>
<name>A0A8B9IIJ0_ANSCY</name>
<feature type="disulfide bond" evidence="5">
    <location>
        <begin position="49"/>
        <end position="113"/>
    </location>
</feature>
<keyword evidence="4" id="KW-0325">Glycoprotein</keyword>
<feature type="domain" description="SRCR" evidence="6">
    <location>
        <begin position="24"/>
        <end position="124"/>
    </location>
</feature>
<evidence type="ECO:0000256" key="5">
    <source>
        <dbReference type="PROSITE-ProRule" id="PRU00196"/>
    </source>
</evidence>
<dbReference type="Gene3D" id="3.10.250.10">
    <property type="entry name" value="SRCR-like domain"/>
    <property type="match status" value="1"/>
</dbReference>
<dbReference type="GO" id="GO:0005886">
    <property type="term" value="C:plasma membrane"/>
    <property type="evidence" value="ECO:0007669"/>
    <property type="project" value="TreeGrafter"/>
</dbReference>
<dbReference type="SUPFAM" id="SSF56487">
    <property type="entry name" value="SRCR-like"/>
    <property type="match status" value="1"/>
</dbReference>
<accession>A0A8B9IIJ0</accession>
<organism evidence="7 8">
    <name type="scientific">Anser cygnoides</name>
    <name type="common">Swan goose</name>
    <dbReference type="NCBI Taxonomy" id="8845"/>
    <lineage>
        <taxon>Eukaryota</taxon>
        <taxon>Metazoa</taxon>
        <taxon>Chordata</taxon>
        <taxon>Craniata</taxon>
        <taxon>Vertebrata</taxon>
        <taxon>Euteleostomi</taxon>
        <taxon>Archelosauria</taxon>
        <taxon>Archosauria</taxon>
        <taxon>Dinosauria</taxon>
        <taxon>Saurischia</taxon>
        <taxon>Theropoda</taxon>
        <taxon>Coelurosauria</taxon>
        <taxon>Aves</taxon>
        <taxon>Neognathae</taxon>
        <taxon>Galloanserae</taxon>
        <taxon>Anseriformes</taxon>
        <taxon>Anatidae</taxon>
        <taxon>Anserinae</taxon>
        <taxon>Anser</taxon>
    </lineage>
</organism>
<dbReference type="PRINTS" id="PR00258">
    <property type="entry name" value="SPERACTRCPTR"/>
</dbReference>
<dbReference type="FunFam" id="3.10.250.10:FF:000006">
    <property type="entry name" value="neurotrypsin isoform X2"/>
    <property type="match status" value="1"/>
</dbReference>
<dbReference type="Proteomes" id="UP000694521">
    <property type="component" value="Unplaced"/>
</dbReference>
<reference evidence="7" key="1">
    <citation type="submission" date="2025-08" db="UniProtKB">
        <authorList>
            <consortium name="Ensembl"/>
        </authorList>
    </citation>
    <scope>IDENTIFICATION</scope>
</reference>
<dbReference type="GO" id="GO:0005615">
    <property type="term" value="C:extracellular space"/>
    <property type="evidence" value="ECO:0007669"/>
    <property type="project" value="TreeGrafter"/>
</dbReference>
<dbReference type="InterPro" id="IPR001190">
    <property type="entry name" value="SRCR"/>
</dbReference>
<keyword evidence="1" id="KW-0732">Signal</keyword>
<dbReference type="PROSITE" id="PS00420">
    <property type="entry name" value="SRCR_1"/>
    <property type="match status" value="1"/>
</dbReference>
<dbReference type="Ensembl" id="ENSACDT00005013170.1">
    <property type="protein sequence ID" value="ENSACDP00005010984.1"/>
    <property type="gene ID" value="ENSACDG00005007999.1"/>
</dbReference>
<protein>
    <recommendedName>
        <fullName evidence="6">SRCR domain-containing protein</fullName>
    </recommendedName>
</protein>
<evidence type="ECO:0000256" key="1">
    <source>
        <dbReference type="ARBA" id="ARBA00022729"/>
    </source>
</evidence>
<dbReference type="Pfam" id="PF00530">
    <property type="entry name" value="SRCR"/>
    <property type="match status" value="1"/>
</dbReference>
<reference evidence="7" key="2">
    <citation type="submission" date="2025-09" db="UniProtKB">
        <authorList>
            <consortium name="Ensembl"/>
        </authorList>
    </citation>
    <scope>IDENTIFICATION</scope>
</reference>
<dbReference type="AlphaFoldDB" id="A0A8B9IIJ0"/>
<dbReference type="GO" id="GO:0004252">
    <property type="term" value="F:serine-type endopeptidase activity"/>
    <property type="evidence" value="ECO:0007669"/>
    <property type="project" value="TreeGrafter"/>
</dbReference>
<feature type="disulfide bond" evidence="5">
    <location>
        <begin position="62"/>
        <end position="123"/>
    </location>
</feature>
<evidence type="ECO:0000256" key="3">
    <source>
        <dbReference type="ARBA" id="ARBA00023157"/>
    </source>
</evidence>
<keyword evidence="3 5" id="KW-1015">Disulfide bond</keyword>
<feature type="disulfide bond" evidence="5">
    <location>
        <begin position="93"/>
        <end position="103"/>
    </location>
</feature>
<evidence type="ECO:0000313" key="8">
    <source>
        <dbReference type="Proteomes" id="UP000694521"/>
    </source>
</evidence>
<dbReference type="PROSITE" id="PS50287">
    <property type="entry name" value="SRCR_2"/>
    <property type="match status" value="1"/>
</dbReference>
<keyword evidence="8" id="KW-1185">Reference proteome</keyword>
<dbReference type="SMART" id="SM00202">
    <property type="entry name" value="SR"/>
    <property type="match status" value="1"/>
</dbReference>
<evidence type="ECO:0000256" key="2">
    <source>
        <dbReference type="ARBA" id="ARBA00022737"/>
    </source>
</evidence>
<proteinExistence type="predicted"/>
<dbReference type="InterPro" id="IPR036772">
    <property type="entry name" value="SRCR-like_dom_sf"/>
</dbReference>
<evidence type="ECO:0000259" key="6">
    <source>
        <dbReference type="PROSITE" id="PS50287"/>
    </source>
</evidence>
<keyword evidence="2" id="KW-0677">Repeat</keyword>
<evidence type="ECO:0000313" key="7">
    <source>
        <dbReference type="Ensembl" id="ENSACDP00005010984.1"/>
    </source>
</evidence>
<dbReference type="PANTHER" id="PTHR48071">
    <property type="entry name" value="SRCR DOMAIN-CONTAINING PROTEIN"/>
    <property type="match status" value="1"/>
</dbReference>
<dbReference type="GO" id="GO:0031638">
    <property type="term" value="P:zymogen activation"/>
    <property type="evidence" value="ECO:0007669"/>
    <property type="project" value="TreeGrafter"/>
</dbReference>
<evidence type="ECO:0000256" key="4">
    <source>
        <dbReference type="ARBA" id="ARBA00023180"/>
    </source>
</evidence>